<feature type="transmembrane region" description="Helical" evidence="1">
    <location>
        <begin position="293"/>
        <end position="312"/>
    </location>
</feature>
<proteinExistence type="predicted"/>
<protein>
    <submittedName>
        <fullName evidence="2">Uncharacterized protein</fullName>
    </submittedName>
</protein>
<dbReference type="EMBL" id="JAFMYW010000006">
    <property type="protein sequence ID" value="MBO0950891.1"/>
    <property type="molecule type" value="Genomic_DNA"/>
</dbReference>
<feature type="transmembrane region" description="Helical" evidence="1">
    <location>
        <begin position="147"/>
        <end position="168"/>
    </location>
</feature>
<dbReference type="Proteomes" id="UP000664628">
    <property type="component" value="Unassembled WGS sequence"/>
</dbReference>
<dbReference type="RefSeq" id="WP_207330833.1">
    <property type="nucleotide sequence ID" value="NZ_JAFMYW010000006.1"/>
</dbReference>
<gene>
    <name evidence="2" type="ORF">J2I46_20030</name>
</gene>
<accession>A0ABS3JLK5</accession>
<reference evidence="2 3" key="1">
    <citation type="submission" date="2021-03" db="EMBL/GenBank/DDBJ databases">
        <title>Fibrella sp. HMF5405 genome sequencing and assembly.</title>
        <authorList>
            <person name="Kang H."/>
            <person name="Kim H."/>
            <person name="Bae S."/>
            <person name="Joh K."/>
        </authorList>
    </citation>
    <scope>NUCLEOTIDE SEQUENCE [LARGE SCALE GENOMIC DNA]</scope>
    <source>
        <strain evidence="2 3">HMF5405</strain>
    </source>
</reference>
<evidence type="ECO:0000313" key="2">
    <source>
        <dbReference type="EMBL" id="MBO0950891.1"/>
    </source>
</evidence>
<name>A0ABS3JLK5_9BACT</name>
<keyword evidence="3" id="KW-1185">Reference proteome</keyword>
<organism evidence="2 3">
    <name type="scientific">Fibrella forsythiae</name>
    <dbReference type="NCBI Taxonomy" id="2817061"/>
    <lineage>
        <taxon>Bacteria</taxon>
        <taxon>Pseudomonadati</taxon>
        <taxon>Bacteroidota</taxon>
        <taxon>Cytophagia</taxon>
        <taxon>Cytophagales</taxon>
        <taxon>Spirosomataceae</taxon>
        <taxon>Fibrella</taxon>
    </lineage>
</organism>
<evidence type="ECO:0000256" key="1">
    <source>
        <dbReference type="SAM" id="Phobius"/>
    </source>
</evidence>
<sequence length="340" mass="38547">MYLIIDSSINLLEDVSKNSDRLRITYDDMPVNEHFFLLKAFIYYDGKDDLTKRIIVKYPSVLLAKDTVIHNCLIVDNIYNIVVTPNINQHSIVFDMDLMKSKEFFSFETLIEAKDITNSNTYELISRIENVKNYKTLDLKSLGSAPAIGNLFLTIIAAAFSIIVSFIATDSTNIIGNSHYKKTLLYKGSVVVFGDELEGKQDMADSSVSTMLNRYAVKTNSKNLLNDFKNQSDFIIKGFYANIEADSIISVASDNLSVLQLSNLIDTMNGKVYSYKLKNNFSVEFTYSELWEIRIMLLLAFVIGLSLIYVLYEIKKTSQIRDAINTVSKFKGSKVTKNKS</sequence>
<keyword evidence="1" id="KW-1133">Transmembrane helix</keyword>
<keyword evidence="1" id="KW-0812">Transmembrane</keyword>
<comment type="caution">
    <text evidence="2">The sequence shown here is derived from an EMBL/GenBank/DDBJ whole genome shotgun (WGS) entry which is preliminary data.</text>
</comment>
<evidence type="ECO:0000313" key="3">
    <source>
        <dbReference type="Proteomes" id="UP000664628"/>
    </source>
</evidence>
<keyword evidence="1" id="KW-0472">Membrane</keyword>